<evidence type="ECO:0000313" key="4">
    <source>
        <dbReference type="EMBL" id="ODV73121.1"/>
    </source>
</evidence>
<evidence type="ECO:0000256" key="1">
    <source>
        <dbReference type="ARBA" id="ARBA00004141"/>
    </source>
</evidence>
<dbReference type="PANTHER" id="PTHR11360">
    <property type="entry name" value="MONOCARBOXYLATE TRANSPORTER"/>
    <property type="match status" value="1"/>
</dbReference>
<dbReference type="SUPFAM" id="SSF103473">
    <property type="entry name" value="MFS general substrate transporter"/>
    <property type="match status" value="1"/>
</dbReference>
<feature type="transmembrane region" description="Helical" evidence="3">
    <location>
        <begin position="328"/>
        <end position="352"/>
    </location>
</feature>
<keyword evidence="3" id="KW-0812">Transmembrane</keyword>
<dbReference type="GeneID" id="30989644"/>
<dbReference type="GO" id="GO:0022857">
    <property type="term" value="F:transmembrane transporter activity"/>
    <property type="evidence" value="ECO:0007669"/>
    <property type="project" value="InterPro"/>
</dbReference>
<reference evidence="4 5" key="1">
    <citation type="journal article" date="2016" name="Proc. Natl. Acad. Sci. U.S.A.">
        <title>Comparative genomics of biotechnologically important yeasts.</title>
        <authorList>
            <person name="Riley R."/>
            <person name="Haridas S."/>
            <person name="Wolfe K.H."/>
            <person name="Lopes M.R."/>
            <person name="Hittinger C.T."/>
            <person name="Goeker M."/>
            <person name="Salamov A.A."/>
            <person name="Wisecaver J.H."/>
            <person name="Long T.M."/>
            <person name="Calvey C.H."/>
            <person name="Aerts A.L."/>
            <person name="Barry K.W."/>
            <person name="Choi C."/>
            <person name="Clum A."/>
            <person name="Coughlan A.Y."/>
            <person name="Deshpande S."/>
            <person name="Douglass A.P."/>
            <person name="Hanson S.J."/>
            <person name="Klenk H.-P."/>
            <person name="LaButti K.M."/>
            <person name="Lapidus A."/>
            <person name="Lindquist E.A."/>
            <person name="Lipzen A.M."/>
            <person name="Meier-Kolthoff J.P."/>
            <person name="Ohm R.A."/>
            <person name="Otillar R.P."/>
            <person name="Pangilinan J.L."/>
            <person name="Peng Y."/>
            <person name="Rokas A."/>
            <person name="Rosa C.A."/>
            <person name="Scheuner C."/>
            <person name="Sibirny A.A."/>
            <person name="Slot J.C."/>
            <person name="Stielow J.B."/>
            <person name="Sun H."/>
            <person name="Kurtzman C.P."/>
            <person name="Blackwell M."/>
            <person name="Grigoriev I.V."/>
            <person name="Jeffries T.W."/>
        </authorList>
    </citation>
    <scope>NUCLEOTIDE SEQUENCE [LARGE SCALE GENOMIC DNA]</scope>
    <source>
        <strain evidence="5">ATCC 18201 / CBS 1600 / BCRC 20928 / JCM 3617 / NBRC 0987 / NRRL Y-1542</strain>
    </source>
</reference>
<feature type="transmembrane region" description="Helical" evidence="3">
    <location>
        <begin position="274"/>
        <end position="294"/>
    </location>
</feature>
<dbReference type="Gene3D" id="1.20.1250.20">
    <property type="entry name" value="MFS general substrate transporter like domains"/>
    <property type="match status" value="2"/>
</dbReference>
<feature type="transmembrane region" description="Helical" evidence="3">
    <location>
        <begin position="405"/>
        <end position="427"/>
    </location>
</feature>
<accession>A0A1E4S0W7</accession>
<comment type="subcellular location">
    <subcellularLocation>
        <location evidence="1">Membrane</location>
        <topology evidence="1">Multi-pass membrane protein</topology>
    </subcellularLocation>
</comment>
<dbReference type="CDD" id="cd17352">
    <property type="entry name" value="MFS_MCT_SLC16"/>
    <property type="match status" value="1"/>
</dbReference>
<dbReference type="Pfam" id="PF07690">
    <property type="entry name" value="MFS_1"/>
    <property type="match status" value="1"/>
</dbReference>
<dbReference type="OrthoDB" id="6499973at2759"/>
<dbReference type="EMBL" id="KV453932">
    <property type="protein sequence ID" value="ODV73121.1"/>
    <property type="molecule type" value="Genomic_DNA"/>
</dbReference>
<feature type="transmembrane region" description="Helical" evidence="3">
    <location>
        <begin position="238"/>
        <end position="262"/>
    </location>
</feature>
<evidence type="ECO:0000313" key="5">
    <source>
        <dbReference type="Proteomes" id="UP000094389"/>
    </source>
</evidence>
<dbReference type="RefSeq" id="XP_020070160.1">
    <property type="nucleotide sequence ID" value="XM_020215248.1"/>
</dbReference>
<feature type="transmembrane region" description="Helical" evidence="3">
    <location>
        <begin position="301"/>
        <end position="322"/>
    </location>
</feature>
<dbReference type="PANTHER" id="PTHR11360:SF315">
    <property type="entry name" value="TRANSPORTER MCH2-RELATED"/>
    <property type="match status" value="1"/>
</dbReference>
<dbReference type="Proteomes" id="UP000094389">
    <property type="component" value="Unassembled WGS sequence"/>
</dbReference>
<organism evidence="4 5">
    <name type="scientific">Cyberlindnera jadinii (strain ATCC 18201 / CBS 1600 / BCRC 20928 / JCM 3617 / NBRC 0987 / NRRL Y-1542)</name>
    <name type="common">Torula yeast</name>
    <name type="synonym">Candida utilis</name>
    <dbReference type="NCBI Taxonomy" id="983966"/>
    <lineage>
        <taxon>Eukaryota</taxon>
        <taxon>Fungi</taxon>
        <taxon>Dikarya</taxon>
        <taxon>Ascomycota</taxon>
        <taxon>Saccharomycotina</taxon>
        <taxon>Saccharomycetes</taxon>
        <taxon>Phaffomycetales</taxon>
        <taxon>Phaffomycetaceae</taxon>
        <taxon>Cyberlindnera</taxon>
    </lineage>
</organism>
<evidence type="ECO:0000256" key="3">
    <source>
        <dbReference type="SAM" id="Phobius"/>
    </source>
</evidence>
<feature type="transmembrane region" description="Helical" evidence="3">
    <location>
        <begin position="108"/>
        <end position="128"/>
    </location>
</feature>
<keyword evidence="3" id="KW-1133">Transmembrane helix</keyword>
<keyword evidence="5" id="KW-1185">Reference proteome</keyword>
<feature type="transmembrane region" description="Helical" evidence="3">
    <location>
        <begin position="364"/>
        <end position="385"/>
    </location>
</feature>
<comment type="similarity">
    <text evidence="2">Belongs to the major facilitator superfamily. Monocarboxylate porter (TC 2.A.1.13) family.</text>
</comment>
<feature type="transmembrane region" description="Helical" evidence="3">
    <location>
        <begin position="198"/>
        <end position="217"/>
    </location>
</feature>
<keyword evidence="3" id="KW-0472">Membrane</keyword>
<evidence type="ECO:0000256" key="2">
    <source>
        <dbReference type="ARBA" id="ARBA00006727"/>
    </source>
</evidence>
<name>A0A1E4S0W7_CYBJN</name>
<dbReference type="InterPro" id="IPR011701">
    <property type="entry name" value="MFS"/>
</dbReference>
<feature type="transmembrane region" description="Helical" evidence="3">
    <location>
        <begin position="81"/>
        <end position="101"/>
    </location>
</feature>
<dbReference type="InterPro" id="IPR036259">
    <property type="entry name" value="MFS_trans_sf"/>
</dbReference>
<dbReference type="AlphaFoldDB" id="A0A1E4S0W7"/>
<proteinExistence type="inferred from homology"/>
<protein>
    <submittedName>
        <fullName evidence="4">MFS general substrate transporter</fullName>
    </submittedName>
</protein>
<dbReference type="GO" id="GO:0016020">
    <property type="term" value="C:membrane"/>
    <property type="evidence" value="ECO:0007669"/>
    <property type="project" value="UniProtKB-SubCell"/>
</dbReference>
<feature type="transmembrane region" description="Helical" evidence="3">
    <location>
        <begin position="134"/>
        <end position="157"/>
    </location>
</feature>
<sequence>MSTELSNRSTPGEKQDPEKEVTAAVGNIIEIPDGGYGWFVCAGVFFLNFGTWAANSGYSIYLANYLKNDRFSDAGRLDYAAIGGLAFGSGLVMGPLVRVLLRVSGIRTVIAAGALLQFTGTILAAFSTKLWEVYLTQGVMIGIGMGMICIPGTTLLAQWFRKKRSTAQALSAAGSGVGGVVFNLAVESMIKHLSLRWALIIQSIICAVCNVIGVVLIRPRDKHIQISMKVWEFKMFSYPGYWLMLFYISTTLLGYVVILYSMSDFTISLGYSSHQGSVVACMVSVGIIFGRPAVGKLCDMFGTITAGIFAQLVVAIFCWAMWIPARNLATAIVFSLIAGGLMGTIWVSLPAIGARVVGLRKLDVAMSMAWCFIGAFGMVSPIIGLQLRSSPPQGQSHSPLQYRDPAIYCGMVYFASSMTLWVLRGYLIARDKEAKQLGSHVDNEEADLPVSISNTLKGMFSLSEERKV</sequence>
<gene>
    <name evidence="4" type="ORF">CYBJADRAFT_168181</name>
</gene>
<feature type="transmembrane region" description="Helical" evidence="3">
    <location>
        <begin position="169"/>
        <end position="186"/>
    </location>
</feature>
<feature type="transmembrane region" description="Helical" evidence="3">
    <location>
        <begin position="36"/>
        <end position="61"/>
    </location>
</feature>
<dbReference type="InterPro" id="IPR050327">
    <property type="entry name" value="Proton-linked_MCT"/>
</dbReference>
<dbReference type="OMA" id="YAWVCTF"/>